<evidence type="ECO:0000313" key="7">
    <source>
        <dbReference type="EMBL" id="KAJ1976210.1"/>
    </source>
</evidence>
<dbReference type="PANTHER" id="PTHR47804">
    <property type="entry name" value="60S RIBOSOMAL PROTEIN L19"/>
    <property type="match status" value="1"/>
</dbReference>
<dbReference type="OrthoDB" id="68611at2759"/>
<keyword evidence="3 6" id="KW-1133">Transmembrane helix</keyword>
<evidence type="ECO:0000256" key="2">
    <source>
        <dbReference type="ARBA" id="ARBA00022692"/>
    </source>
</evidence>
<sequence length="683" mass="74197">MPQPLRRAATASTTGVGSTRPASPSSVYHALADDVPTWAEYRRLLAQIHATVDARPFPTSPARCQTRPRSFYALASAEPRPSARRQSYHPQTLLPMLSRTVPGSPAPRSATASLYESPVDALETLLPRSWTLSALSSTAQGVAHASDIETNPNILPAHTSLSTTPALATDDAVSHGYGAIRSKLTSGNDHRLLSSRTPTAHLPHTSPRRPAPFSSSSSPTTWTERLWTVVPRPALPLSLRGLKAQLDSKPVKNVLKSSSAFLIATLFTLHPRLRAFVGTSPHLVANATLFFNPVRSKGAFIEAGCMGLLGLCYSATVSYAGLLLATYLAADEALVTMSKWISLVVFCFVPLFALAYVKANLGRPAVYTGNSISHIMLLVVLTRETNIVHIRGAIDPQSTEDIFTALCTGLLISIAIGWFVWPQRAHDQLKANIDATFESLHLVTDMIVGTFVMDGWSAEVLPESPQAESQATAAGNGMRLYLHSPTTEAIERLRTLPIVLQAHRQSFAALEKALDEARLEVSEYSVWQHRAYYAQIVRSLNRLSQHLGGIYGGVDLQLKWMEAALDSPTGNECQVAVMRQSESSALAPNGSRLQSHPYSVAPSLPVATEASSESDEAVGPVTRLSVRHHNELAVLVEFVSLVQGSLRDLNLQCQATFSVLQRILDATFQPHLPQNPIWEHLAR</sequence>
<feature type="transmembrane region" description="Helical" evidence="6">
    <location>
        <begin position="305"/>
        <end position="328"/>
    </location>
</feature>
<accession>A0A9W8B6B4</accession>
<evidence type="ECO:0000256" key="3">
    <source>
        <dbReference type="ARBA" id="ARBA00022989"/>
    </source>
</evidence>
<keyword evidence="2 6" id="KW-0812">Transmembrane</keyword>
<comment type="subcellular location">
    <subcellularLocation>
        <location evidence="1">Membrane</location>
        <topology evidence="1">Multi-pass membrane protein</topology>
    </subcellularLocation>
</comment>
<reference evidence="7" key="1">
    <citation type="submission" date="2022-07" db="EMBL/GenBank/DDBJ databases">
        <title>Phylogenomic reconstructions and comparative analyses of Kickxellomycotina fungi.</title>
        <authorList>
            <person name="Reynolds N.K."/>
            <person name="Stajich J.E."/>
            <person name="Barry K."/>
            <person name="Grigoriev I.V."/>
            <person name="Crous P."/>
            <person name="Smith M.E."/>
        </authorList>
    </citation>
    <scope>NUCLEOTIDE SEQUENCE</scope>
    <source>
        <strain evidence="7">RSA 567</strain>
    </source>
</reference>
<feature type="transmembrane region" description="Helical" evidence="6">
    <location>
        <begin position="402"/>
        <end position="421"/>
    </location>
</feature>
<dbReference type="InterPro" id="IPR052430">
    <property type="entry name" value="IVT-Associated"/>
</dbReference>
<gene>
    <name evidence="7" type="ORF">H4R34_004062</name>
</gene>
<dbReference type="AlphaFoldDB" id="A0A9W8B6B4"/>
<feature type="transmembrane region" description="Helical" evidence="6">
    <location>
        <begin position="340"/>
        <end position="357"/>
    </location>
</feature>
<dbReference type="PANTHER" id="PTHR47804:SF1">
    <property type="entry name" value="DUF2421 DOMAIN-CONTAINING PROTEIN"/>
    <property type="match status" value="1"/>
</dbReference>
<proteinExistence type="predicted"/>
<dbReference type="EMBL" id="JANBQB010000453">
    <property type="protein sequence ID" value="KAJ1976210.1"/>
    <property type="molecule type" value="Genomic_DNA"/>
</dbReference>
<feature type="non-terminal residue" evidence="7">
    <location>
        <position position="683"/>
    </location>
</feature>
<protein>
    <recommendedName>
        <fullName evidence="9">DUF2421 domain-containing protein</fullName>
    </recommendedName>
</protein>
<evidence type="ECO:0000256" key="6">
    <source>
        <dbReference type="SAM" id="Phobius"/>
    </source>
</evidence>
<evidence type="ECO:0000256" key="5">
    <source>
        <dbReference type="SAM" id="MobiDB-lite"/>
    </source>
</evidence>
<name>A0A9W8B6B4_9FUNG</name>
<feature type="region of interest" description="Disordered" evidence="5">
    <location>
        <begin position="188"/>
        <end position="220"/>
    </location>
</feature>
<keyword evidence="4 6" id="KW-0472">Membrane</keyword>
<evidence type="ECO:0000256" key="1">
    <source>
        <dbReference type="ARBA" id="ARBA00004141"/>
    </source>
</evidence>
<organism evidence="7 8">
    <name type="scientific">Dimargaris verticillata</name>
    <dbReference type="NCBI Taxonomy" id="2761393"/>
    <lineage>
        <taxon>Eukaryota</taxon>
        <taxon>Fungi</taxon>
        <taxon>Fungi incertae sedis</taxon>
        <taxon>Zoopagomycota</taxon>
        <taxon>Kickxellomycotina</taxon>
        <taxon>Dimargaritomycetes</taxon>
        <taxon>Dimargaritales</taxon>
        <taxon>Dimargaritaceae</taxon>
        <taxon>Dimargaris</taxon>
    </lineage>
</organism>
<evidence type="ECO:0008006" key="9">
    <source>
        <dbReference type="Google" id="ProtNLM"/>
    </source>
</evidence>
<comment type="caution">
    <text evidence="7">The sequence shown here is derived from an EMBL/GenBank/DDBJ whole genome shotgun (WGS) entry which is preliminary data.</text>
</comment>
<dbReference type="Proteomes" id="UP001151582">
    <property type="component" value="Unassembled WGS sequence"/>
</dbReference>
<feature type="region of interest" description="Disordered" evidence="5">
    <location>
        <begin position="1"/>
        <end position="26"/>
    </location>
</feature>
<evidence type="ECO:0000313" key="8">
    <source>
        <dbReference type="Proteomes" id="UP001151582"/>
    </source>
</evidence>
<feature type="compositionally biased region" description="Low complexity" evidence="5">
    <location>
        <begin position="1"/>
        <end position="20"/>
    </location>
</feature>
<evidence type="ECO:0000256" key="4">
    <source>
        <dbReference type="ARBA" id="ARBA00023136"/>
    </source>
</evidence>
<keyword evidence="8" id="KW-1185">Reference proteome</keyword>
<feature type="compositionally biased region" description="Low complexity" evidence="5">
    <location>
        <begin position="211"/>
        <end position="220"/>
    </location>
</feature>
<dbReference type="GO" id="GO:0016020">
    <property type="term" value="C:membrane"/>
    <property type="evidence" value="ECO:0007669"/>
    <property type="project" value="UniProtKB-SubCell"/>
</dbReference>